<gene>
    <name evidence="2" type="ORF">A3B49_01985</name>
</gene>
<evidence type="ECO:0000256" key="1">
    <source>
        <dbReference type="SAM" id="Phobius"/>
    </source>
</evidence>
<accession>A0A1F5MJN8</accession>
<proteinExistence type="predicted"/>
<dbReference type="Proteomes" id="UP000178017">
    <property type="component" value="Unassembled WGS sequence"/>
</dbReference>
<organism evidence="2 3">
    <name type="scientific">Candidatus Daviesbacteria bacterium RIFCSPLOWO2_01_FULL_40_24</name>
    <dbReference type="NCBI Taxonomy" id="1797787"/>
    <lineage>
        <taxon>Bacteria</taxon>
        <taxon>Candidatus Daviesiibacteriota</taxon>
    </lineage>
</organism>
<evidence type="ECO:0000313" key="2">
    <source>
        <dbReference type="EMBL" id="OGE65563.1"/>
    </source>
</evidence>
<sequence>MIDRDLEDGAGFLGKVADTGFILLDASRAFELKTRFIQVARKNHYPYGSTDITLRGLFSTVEQHHPQLAWARQGLSHPALVYLPTRLVAKAATIAGAALIMGACAGAYLMASGSETP</sequence>
<dbReference type="AlphaFoldDB" id="A0A1F5MJN8"/>
<name>A0A1F5MJN8_9BACT</name>
<protein>
    <submittedName>
        <fullName evidence="2">Uncharacterized protein</fullName>
    </submittedName>
</protein>
<dbReference type="EMBL" id="MFDO01000016">
    <property type="protein sequence ID" value="OGE65563.1"/>
    <property type="molecule type" value="Genomic_DNA"/>
</dbReference>
<feature type="transmembrane region" description="Helical" evidence="1">
    <location>
        <begin position="87"/>
        <end position="111"/>
    </location>
</feature>
<keyword evidence="1" id="KW-0812">Transmembrane</keyword>
<keyword evidence="1" id="KW-0472">Membrane</keyword>
<evidence type="ECO:0000313" key="3">
    <source>
        <dbReference type="Proteomes" id="UP000178017"/>
    </source>
</evidence>
<reference evidence="2 3" key="1">
    <citation type="journal article" date="2016" name="Nat. Commun.">
        <title>Thousands of microbial genomes shed light on interconnected biogeochemical processes in an aquifer system.</title>
        <authorList>
            <person name="Anantharaman K."/>
            <person name="Brown C.T."/>
            <person name="Hug L.A."/>
            <person name="Sharon I."/>
            <person name="Castelle C.J."/>
            <person name="Probst A.J."/>
            <person name="Thomas B.C."/>
            <person name="Singh A."/>
            <person name="Wilkins M.J."/>
            <person name="Karaoz U."/>
            <person name="Brodie E.L."/>
            <person name="Williams K.H."/>
            <person name="Hubbard S.S."/>
            <person name="Banfield J.F."/>
        </authorList>
    </citation>
    <scope>NUCLEOTIDE SEQUENCE [LARGE SCALE GENOMIC DNA]</scope>
</reference>
<keyword evidence="1" id="KW-1133">Transmembrane helix</keyword>
<comment type="caution">
    <text evidence="2">The sequence shown here is derived from an EMBL/GenBank/DDBJ whole genome shotgun (WGS) entry which is preliminary data.</text>
</comment>